<protein>
    <submittedName>
        <fullName evidence="1">Uncharacterized protein</fullName>
    </submittedName>
</protein>
<keyword evidence="2" id="KW-1185">Reference proteome</keyword>
<name>A0A6G0W4P3_APHCR</name>
<dbReference type="AlphaFoldDB" id="A0A6G0W4P3"/>
<organism evidence="1 2">
    <name type="scientific">Aphis craccivora</name>
    <name type="common">Cowpea aphid</name>
    <dbReference type="NCBI Taxonomy" id="307492"/>
    <lineage>
        <taxon>Eukaryota</taxon>
        <taxon>Metazoa</taxon>
        <taxon>Ecdysozoa</taxon>
        <taxon>Arthropoda</taxon>
        <taxon>Hexapoda</taxon>
        <taxon>Insecta</taxon>
        <taxon>Pterygota</taxon>
        <taxon>Neoptera</taxon>
        <taxon>Paraneoptera</taxon>
        <taxon>Hemiptera</taxon>
        <taxon>Sternorrhyncha</taxon>
        <taxon>Aphidomorpha</taxon>
        <taxon>Aphidoidea</taxon>
        <taxon>Aphididae</taxon>
        <taxon>Aphidini</taxon>
        <taxon>Aphis</taxon>
        <taxon>Aphis</taxon>
    </lineage>
</organism>
<evidence type="ECO:0000313" key="1">
    <source>
        <dbReference type="EMBL" id="KAF0720288.1"/>
    </source>
</evidence>
<feature type="non-terminal residue" evidence="1">
    <location>
        <position position="16"/>
    </location>
</feature>
<dbReference type="Proteomes" id="UP000478052">
    <property type="component" value="Unassembled WGS sequence"/>
</dbReference>
<comment type="caution">
    <text evidence="1">The sequence shown here is derived from an EMBL/GenBank/DDBJ whole genome shotgun (WGS) entry which is preliminary data.</text>
</comment>
<evidence type="ECO:0000313" key="2">
    <source>
        <dbReference type="Proteomes" id="UP000478052"/>
    </source>
</evidence>
<accession>A0A6G0W4P3</accession>
<proteinExistence type="predicted"/>
<sequence>MAIENKPQGKIVEIDE</sequence>
<gene>
    <name evidence="1" type="ORF">FWK35_00038629</name>
</gene>
<dbReference type="EMBL" id="VUJU01009459">
    <property type="protein sequence ID" value="KAF0720288.1"/>
    <property type="molecule type" value="Genomic_DNA"/>
</dbReference>
<reference evidence="1 2" key="1">
    <citation type="submission" date="2019-08" db="EMBL/GenBank/DDBJ databases">
        <title>Whole genome of Aphis craccivora.</title>
        <authorList>
            <person name="Voronova N.V."/>
            <person name="Shulinski R.S."/>
            <person name="Bandarenka Y.V."/>
            <person name="Zhorov D.G."/>
            <person name="Warner D."/>
        </authorList>
    </citation>
    <scope>NUCLEOTIDE SEQUENCE [LARGE SCALE GENOMIC DNA]</scope>
    <source>
        <strain evidence="1">180601</strain>
        <tissue evidence="1">Whole Body</tissue>
    </source>
</reference>